<dbReference type="Pfam" id="PF14361">
    <property type="entry name" value="RsbRD_N"/>
    <property type="match status" value="1"/>
</dbReference>
<sequence length="194" mass="20208">MPERRGPDMDRPDRPAPCPAEPVGPPTRPAPRVRAIDRIRADSERTLANWAVRVADLPAFRAVPALDLAGLQDGVPALMATVLDAALLGDPAVDPDPRGRVAAAAAEHGRVRGAADFPIGALLAEYQALRAEIRAATERVARADAALGEAARDLQGHLGAVLDAAVIHAAEAWASVGRESSAVRGPSVGVDRAR</sequence>
<gene>
    <name evidence="4" type="ORF">AVDCRST_MAG49-2574</name>
</gene>
<feature type="compositionally biased region" description="Pro residues" evidence="2">
    <location>
        <begin position="15"/>
        <end position="29"/>
    </location>
</feature>
<proteinExistence type="predicted"/>
<reference evidence="4" key="1">
    <citation type="submission" date="2020-02" db="EMBL/GenBank/DDBJ databases">
        <authorList>
            <person name="Meier V. D."/>
        </authorList>
    </citation>
    <scope>NUCLEOTIDE SEQUENCE</scope>
    <source>
        <strain evidence="4">AVDCRST_MAG49</strain>
    </source>
</reference>
<dbReference type="InterPro" id="IPR025751">
    <property type="entry name" value="RsbRD_N_dom"/>
</dbReference>
<feature type="domain" description="RsbT co-antagonist protein RsbRD N-terminal" evidence="3">
    <location>
        <begin position="54"/>
        <end position="179"/>
    </location>
</feature>
<evidence type="ECO:0000313" key="4">
    <source>
        <dbReference type="EMBL" id="CAA9561019.1"/>
    </source>
</evidence>
<name>A0A6J4UUA0_9BACT</name>
<evidence type="ECO:0000256" key="2">
    <source>
        <dbReference type="SAM" id="MobiDB-lite"/>
    </source>
</evidence>
<dbReference type="EMBL" id="CADCWG010000163">
    <property type="protein sequence ID" value="CAA9561019.1"/>
    <property type="molecule type" value="Genomic_DNA"/>
</dbReference>
<accession>A0A6J4UUA0</accession>
<feature type="region of interest" description="Disordered" evidence="2">
    <location>
        <begin position="1"/>
        <end position="31"/>
    </location>
</feature>
<evidence type="ECO:0000256" key="1">
    <source>
        <dbReference type="SAM" id="Coils"/>
    </source>
</evidence>
<protein>
    <recommendedName>
        <fullName evidence="3">RsbT co-antagonist protein RsbRD N-terminal domain-containing protein</fullName>
    </recommendedName>
</protein>
<dbReference type="AlphaFoldDB" id="A0A6J4UUA0"/>
<organism evidence="4">
    <name type="scientific">uncultured Thermomicrobiales bacterium</name>
    <dbReference type="NCBI Taxonomy" id="1645740"/>
    <lineage>
        <taxon>Bacteria</taxon>
        <taxon>Pseudomonadati</taxon>
        <taxon>Thermomicrobiota</taxon>
        <taxon>Thermomicrobia</taxon>
        <taxon>Thermomicrobiales</taxon>
        <taxon>environmental samples</taxon>
    </lineage>
</organism>
<evidence type="ECO:0000259" key="3">
    <source>
        <dbReference type="Pfam" id="PF14361"/>
    </source>
</evidence>
<feature type="compositionally biased region" description="Basic and acidic residues" evidence="2">
    <location>
        <begin position="1"/>
        <end position="14"/>
    </location>
</feature>
<keyword evidence="1" id="KW-0175">Coiled coil</keyword>
<feature type="coiled-coil region" evidence="1">
    <location>
        <begin position="119"/>
        <end position="146"/>
    </location>
</feature>